<dbReference type="PANTHER" id="PTHR43757:SF2">
    <property type="entry name" value="AMINOMETHYLTRANSFERASE, MITOCHONDRIAL"/>
    <property type="match status" value="1"/>
</dbReference>
<dbReference type="Pfam" id="PF01571">
    <property type="entry name" value="GCV_T"/>
    <property type="match status" value="1"/>
</dbReference>
<protein>
    <submittedName>
        <fullName evidence="7">FAD-dependent oxidoreductase</fullName>
    </submittedName>
</protein>
<dbReference type="InterPro" id="IPR036188">
    <property type="entry name" value="FAD/NAD-bd_sf"/>
</dbReference>
<comment type="similarity">
    <text evidence="1">Belongs to the GcvT family.</text>
</comment>
<dbReference type="EMBL" id="JADMKU010000009">
    <property type="protein sequence ID" value="MBR9651683.1"/>
    <property type="molecule type" value="Genomic_DNA"/>
</dbReference>
<dbReference type="SUPFAM" id="SSF103025">
    <property type="entry name" value="Folate-binding domain"/>
    <property type="match status" value="1"/>
</dbReference>
<gene>
    <name evidence="7" type="ORF">IT775_11180</name>
</gene>
<dbReference type="SUPFAM" id="SSF51905">
    <property type="entry name" value="FAD/NAD(P)-binding domain"/>
    <property type="match status" value="1"/>
</dbReference>
<feature type="domain" description="FAD dependent oxidoreductase" evidence="3">
    <location>
        <begin position="7"/>
        <end position="381"/>
    </location>
</feature>
<feature type="domain" description="Aminomethyltransferase C-terminal" evidence="5">
    <location>
        <begin position="742"/>
        <end position="821"/>
    </location>
</feature>
<evidence type="ECO:0000259" key="6">
    <source>
        <dbReference type="Pfam" id="PF16350"/>
    </source>
</evidence>
<dbReference type="InterPro" id="IPR027266">
    <property type="entry name" value="TrmE/GcvT-like"/>
</dbReference>
<dbReference type="InterPro" id="IPR006076">
    <property type="entry name" value="FAD-dep_OxRdtase"/>
</dbReference>
<sequence length="831" mass="92909">MKTHVKALVVGGGAVGASIAYHLARAGWSDVMLLERDELTSGSTWHAAGLLPLFNMSYATTHIHKYSVDFYKTLEEETGLNAGFSVVGNLRMAQTQDRMDEYMLYASTAETCDVPYEWMTPAQIKDRWPLVRTEDLKGAIYHPTDGYINPADVTMAMAKGARQRGVIVERKWQVDGYEWTGSEWKVACTKMVEKGGNLVPSEEQVVITAEHVVTATGNHAQRTARMLGIKIPAIPVEHQFIVTEPDPALVEYRKNGGAEHPVLRDADAKWYVREERGGWILGPYERNAPARFAYGVPDSFRADLFPLDLERIEEEYMSMIHRIPSSEEVGLKDDFNGPICYTPDGNPLVGPAPGLRNMWLAEGFSFGITAAGGTGYYLAQMMVEGEAEIDMASLDPKRYGSWMTTEYAARKNEEAYEHVFILHHPDEEREACRPLRTSPAYDRQAARGAQFGAVNGWERPNYYAPEGFDDHASRSFRRGGWWQHAVEEARAIRDGVGLIDATAFTKHVVKGPGATQFLNWFTCNKLPKVGRINLTYALTDAGTTRTEYTIVRLGEDEYYLVSAGAWTAYDADYLRKAAADKAGEFGYIEIQDVTTQWGVFAIAGPKSRDVLKEVIKDANPDTALSNKRFPWLSARQIELGMCPVNAIRVAYTGELGWELHHPIEMQNYLFDLLEQAGEKHGMKLVGARAQNWLRQEKSYRAFGTELGRDATPLEADLPRFVDLSKDFHGKAAMEATGIRAKCCTLLIDGPEDADPWGREALYLEDGTRIGRLTSGGYSVAFEKSIGMGYVRPDLAVEGQKLKVRMFDRLWDATVTCDSPYDPKNETIRKDG</sequence>
<dbReference type="Pfam" id="PF16350">
    <property type="entry name" value="FAO_M"/>
    <property type="match status" value="1"/>
</dbReference>
<dbReference type="Gene3D" id="3.30.9.10">
    <property type="entry name" value="D-Amino Acid Oxidase, subunit A, domain 2"/>
    <property type="match status" value="1"/>
</dbReference>
<evidence type="ECO:0000313" key="7">
    <source>
        <dbReference type="EMBL" id="MBR9651683.1"/>
    </source>
</evidence>
<evidence type="ECO:0000256" key="1">
    <source>
        <dbReference type="ARBA" id="ARBA00008609"/>
    </source>
</evidence>
<keyword evidence="2" id="KW-0560">Oxidoreductase</keyword>
<accession>A0ABS5HRY5</accession>
<evidence type="ECO:0000259" key="5">
    <source>
        <dbReference type="Pfam" id="PF08669"/>
    </source>
</evidence>
<dbReference type="InterPro" id="IPR006222">
    <property type="entry name" value="GCVT_N"/>
</dbReference>
<dbReference type="Pfam" id="PF08669">
    <property type="entry name" value="GCV_T_C"/>
    <property type="match status" value="1"/>
</dbReference>
<dbReference type="SUPFAM" id="SSF54373">
    <property type="entry name" value="FAD-linked reductases, C-terminal domain"/>
    <property type="match status" value="1"/>
</dbReference>
<keyword evidence="8" id="KW-1185">Reference proteome</keyword>
<evidence type="ECO:0000259" key="4">
    <source>
        <dbReference type="Pfam" id="PF01571"/>
    </source>
</evidence>
<dbReference type="PANTHER" id="PTHR43757">
    <property type="entry name" value="AMINOMETHYLTRANSFERASE"/>
    <property type="match status" value="1"/>
</dbReference>
<evidence type="ECO:0000313" key="8">
    <source>
        <dbReference type="Proteomes" id="UP001195941"/>
    </source>
</evidence>
<evidence type="ECO:0000259" key="3">
    <source>
        <dbReference type="Pfam" id="PF01266"/>
    </source>
</evidence>
<dbReference type="InterPro" id="IPR013977">
    <property type="entry name" value="GcvT_C"/>
</dbReference>
<dbReference type="Pfam" id="PF01266">
    <property type="entry name" value="DAO"/>
    <property type="match status" value="1"/>
</dbReference>
<reference evidence="7 8" key="1">
    <citation type="journal article" date="2021" name="Arch. Microbiol.">
        <title>Thalassobius aquimarinus sp. nov., isolated from the Sea of Japan seashore.</title>
        <authorList>
            <person name="Kurilenko V.V."/>
            <person name="Romanenko L.A."/>
            <person name="Chernysheva N.Y."/>
            <person name="Velansky P.V."/>
            <person name="Tekutyeva L.A."/>
            <person name="Isaeva M.P."/>
            <person name="Mikhailov V.V."/>
        </authorList>
    </citation>
    <scope>NUCLEOTIDE SEQUENCE [LARGE SCALE GENOMIC DNA]</scope>
    <source>
        <strain evidence="7 8">KMM 8518</strain>
    </source>
</reference>
<feature type="domain" description="FAD dependent oxidoreductase central" evidence="6">
    <location>
        <begin position="384"/>
        <end position="438"/>
    </location>
</feature>
<dbReference type="RefSeq" id="WP_212701207.1">
    <property type="nucleotide sequence ID" value="NZ_JADMKU010000009.1"/>
</dbReference>
<comment type="caution">
    <text evidence="7">The sequence shown here is derived from an EMBL/GenBank/DDBJ whole genome shotgun (WGS) entry which is preliminary data.</text>
</comment>
<dbReference type="InterPro" id="IPR032503">
    <property type="entry name" value="FAO_M"/>
</dbReference>
<organism evidence="7 8">
    <name type="scientific">Thalassovita aquimarina</name>
    <dbReference type="NCBI Taxonomy" id="2785917"/>
    <lineage>
        <taxon>Bacteria</taxon>
        <taxon>Pseudomonadati</taxon>
        <taxon>Pseudomonadota</taxon>
        <taxon>Alphaproteobacteria</taxon>
        <taxon>Rhodobacterales</taxon>
        <taxon>Roseobacteraceae</taxon>
        <taxon>Thalassovita</taxon>
    </lineage>
</organism>
<evidence type="ECO:0000256" key="2">
    <source>
        <dbReference type="ARBA" id="ARBA00023002"/>
    </source>
</evidence>
<dbReference type="InterPro" id="IPR029043">
    <property type="entry name" value="GcvT/YgfZ_C"/>
</dbReference>
<dbReference type="SUPFAM" id="SSF101790">
    <property type="entry name" value="Aminomethyltransferase beta-barrel domain"/>
    <property type="match status" value="1"/>
</dbReference>
<feature type="domain" description="GCVT N-terminal" evidence="4">
    <location>
        <begin position="441"/>
        <end position="725"/>
    </location>
</feature>
<dbReference type="Gene3D" id="2.40.30.110">
    <property type="entry name" value="Aminomethyltransferase beta-barrel domains"/>
    <property type="match status" value="1"/>
</dbReference>
<dbReference type="Gene3D" id="3.30.70.1400">
    <property type="entry name" value="Aminomethyltransferase beta-barrel domains"/>
    <property type="match status" value="1"/>
</dbReference>
<dbReference type="Proteomes" id="UP001195941">
    <property type="component" value="Unassembled WGS sequence"/>
</dbReference>
<dbReference type="Gene3D" id="3.50.50.60">
    <property type="entry name" value="FAD/NAD(P)-binding domain"/>
    <property type="match status" value="1"/>
</dbReference>
<name>A0ABS5HRY5_9RHOB</name>
<dbReference type="InterPro" id="IPR028896">
    <property type="entry name" value="GcvT/YgfZ/DmdA"/>
</dbReference>
<proteinExistence type="inferred from homology"/>
<dbReference type="Gene3D" id="3.30.1360.120">
    <property type="entry name" value="Probable tRNA modification gtpase trme, domain 1"/>
    <property type="match status" value="1"/>
</dbReference>